<dbReference type="PROSITE" id="PS01271">
    <property type="entry name" value="NA_SULFATE"/>
    <property type="match status" value="1"/>
</dbReference>
<evidence type="ECO:0000256" key="4">
    <source>
        <dbReference type="ARBA" id="ARBA00022989"/>
    </source>
</evidence>
<organism evidence="7 8">
    <name type="scientific">Sulfuriroseicoccus oceanibius</name>
    <dbReference type="NCBI Taxonomy" id="2707525"/>
    <lineage>
        <taxon>Bacteria</taxon>
        <taxon>Pseudomonadati</taxon>
        <taxon>Verrucomicrobiota</taxon>
        <taxon>Verrucomicrobiia</taxon>
        <taxon>Verrucomicrobiales</taxon>
        <taxon>Verrucomicrobiaceae</taxon>
        <taxon>Sulfuriroseicoccus</taxon>
    </lineage>
</organism>
<feature type="transmembrane region" description="Helical" evidence="6">
    <location>
        <begin position="278"/>
        <end position="295"/>
    </location>
</feature>
<evidence type="ECO:0000256" key="6">
    <source>
        <dbReference type="SAM" id="Phobius"/>
    </source>
</evidence>
<keyword evidence="2" id="KW-0813">Transport</keyword>
<evidence type="ECO:0000256" key="3">
    <source>
        <dbReference type="ARBA" id="ARBA00022692"/>
    </source>
</evidence>
<proteinExistence type="predicted"/>
<evidence type="ECO:0000313" key="7">
    <source>
        <dbReference type="EMBL" id="QQL45281.1"/>
    </source>
</evidence>
<gene>
    <name evidence="7" type="ORF">G3M56_001460</name>
</gene>
<feature type="transmembrane region" description="Helical" evidence="6">
    <location>
        <begin position="197"/>
        <end position="215"/>
    </location>
</feature>
<feature type="transmembrane region" description="Helical" evidence="6">
    <location>
        <begin position="307"/>
        <end position="327"/>
    </location>
</feature>
<comment type="subcellular location">
    <subcellularLocation>
        <location evidence="1">Membrane</location>
        <topology evidence="1">Multi-pass membrane protein</topology>
    </subcellularLocation>
</comment>
<evidence type="ECO:0000256" key="2">
    <source>
        <dbReference type="ARBA" id="ARBA00022448"/>
    </source>
</evidence>
<dbReference type="GO" id="GO:0005886">
    <property type="term" value="C:plasma membrane"/>
    <property type="evidence" value="ECO:0007669"/>
    <property type="project" value="TreeGrafter"/>
</dbReference>
<feature type="transmembrane region" description="Helical" evidence="6">
    <location>
        <begin position="339"/>
        <end position="363"/>
    </location>
</feature>
<feature type="transmembrane region" description="Helical" evidence="6">
    <location>
        <begin position="396"/>
        <end position="414"/>
    </location>
</feature>
<sequence>MDLAMVKDTESGSHKQVAAGGSRWRSGWFIALAVISFLVLRSEHVLSVPADFENPEMIRTGLAILAAIAVLWLSEALPLAATAVMVPVLAALTGVMDVASGFANFAHPLIFLFLGGFALAAGLARHSLDRWLAQGALRLGKGHFYRTAAILFGIAAVLSMWISNTAATAMLVPVALGIRATLIAADGQEAATRTTPFLLLGLAYSASIGGLGTVIGTPPNAIAAAKLGLSFTDWLAIGLPCVALLLPALFLMLLVVLHPGKVGAIKIVHENLKMTGQAWGMLVLFVAVLTCWLFSRQLADFFGVTKHFDSLIAVAAIGAMAATRLVGWRDIEKTTDWGVLLLFGGGLTLSKILSTTQASLYLANSVRDVTAGWPLIAFVGVLVLFVIFLTELSSNTATTALLAPIFASVAIDMGVEPARLVLPLAVASSCAFMLPVATPPNAIVFSSGLIQQKQMMRAGVVLNLVFAALLTLLSSWLFGR</sequence>
<name>A0A7T7JCS2_9BACT</name>
<dbReference type="CDD" id="cd01115">
    <property type="entry name" value="SLC13_permease"/>
    <property type="match status" value="1"/>
</dbReference>
<feature type="transmembrane region" description="Helical" evidence="6">
    <location>
        <begin position="168"/>
        <end position="185"/>
    </location>
</feature>
<dbReference type="AlphaFoldDB" id="A0A7T7JCS2"/>
<dbReference type="NCBIfam" id="TIGR00785">
    <property type="entry name" value="dass"/>
    <property type="match status" value="1"/>
</dbReference>
<evidence type="ECO:0000313" key="8">
    <source>
        <dbReference type="Proteomes" id="UP000475117"/>
    </source>
</evidence>
<keyword evidence="5 6" id="KW-0472">Membrane</keyword>
<feature type="transmembrane region" description="Helical" evidence="6">
    <location>
        <begin position="105"/>
        <end position="124"/>
    </location>
</feature>
<dbReference type="InterPro" id="IPR001898">
    <property type="entry name" value="SLC13A/DASS"/>
</dbReference>
<dbReference type="Proteomes" id="UP000475117">
    <property type="component" value="Chromosome"/>
</dbReference>
<dbReference type="PANTHER" id="PTHR10283:SF82">
    <property type="entry name" value="SOLUTE CARRIER FAMILY 13 MEMBER 2"/>
    <property type="match status" value="1"/>
</dbReference>
<reference evidence="7 8" key="1">
    <citation type="submission" date="2020-12" db="EMBL/GenBank/DDBJ databases">
        <title>Sulforoseuscoccus oceanibium gen. nov., sp. nov., a representative of the phylum Verrucomicrobia with special cytoplasmic membrane, and proposal of Sulforoseuscoccusaceae fam. nov.</title>
        <authorList>
            <person name="Xi F."/>
        </authorList>
    </citation>
    <scope>NUCLEOTIDE SEQUENCE [LARGE SCALE GENOMIC DNA]</scope>
    <source>
        <strain evidence="7 8">T37</strain>
    </source>
</reference>
<feature type="transmembrane region" description="Helical" evidence="6">
    <location>
        <begin position="144"/>
        <end position="162"/>
    </location>
</feature>
<accession>A0A7T7JCS2</accession>
<keyword evidence="4 6" id="KW-1133">Transmembrane helix</keyword>
<keyword evidence="8" id="KW-1185">Reference proteome</keyword>
<dbReference type="KEGG" id="soa:G3M56_001460"/>
<feature type="transmembrane region" description="Helical" evidence="6">
    <location>
        <begin position="420"/>
        <end position="437"/>
    </location>
</feature>
<dbReference type="Pfam" id="PF00939">
    <property type="entry name" value="Na_sulph_symp"/>
    <property type="match status" value="1"/>
</dbReference>
<feature type="transmembrane region" description="Helical" evidence="6">
    <location>
        <begin position="458"/>
        <end position="478"/>
    </location>
</feature>
<dbReference type="GO" id="GO:0015141">
    <property type="term" value="F:succinate transmembrane transporter activity"/>
    <property type="evidence" value="ECO:0007669"/>
    <property type="project" value="UniProtKB-ARBA"/>
</dbReference>
<evidence type="ECO:0000256" key="5">
    <source>
        <dbReference type="ARBA" id="ARBA00023136"/>
    </source>
</evidence>
<protein>
    <submittedName>
        <fullName evidence="7">SLC13/DASS family transporter</fullName>
    </submittedName>
</protein>
<feature type="transmembrane region" description="Helical" evidence="6">
    <location>
        <begin position="235"/>
        <end position="257"/>
    </location>
</feature>
<dbReference type="EMBL" id="CP066776">
    <property type="protein sequence ID" value="QQL45281.1"/>
    <property type="molecule type" value="Genomic_DNA"/>
</dbReference>
<keyword evidence="3 6" id="KW-0812">Transmembrane</keyword>
<dbReference type="InterPro" id="IPR031312">
    <property type="entry name" value="Na/sul_symport_CS"/>
</dbReference>
<feature type="transmembrane region" description="Helical" evidence="6">
    <location>
        <begin position="369"/>
        <end position="389"/>
    </location>
</feature>
<feature type="transmembrane region" description="Helical" evidence="6">
    <location>
        <begin position="61"/>
        <end position="85"/>
    </location>
</feature>
<evidence type="ECO:0000256" key="1">
    <source>
        <dbReference type="ARBA" id="ARBA00004141"/>
    </source>
</evidence>
<dbReference type="RefSeq" id="WP_235203523.1">
    <property type="nucleotide sequence ID" value="NZ_CP066776.1"/>
</dbReference>
<dbReference type="PANTHER" id="PTHR10283">
    <property type="entry name" value="SOLUTE CARRIER FAMILY 13 MEMBER"/>
    <property type="match status" value="1"/>
</dbReference>